<reference evidence="2 3" key="1">
    <citation type="submission" date="2022-07" db="EMBL/GenBank/DDBJ databases">
        <title>Novel species in genus cellulomonas.</title>
        <authorList>
            <person name="Ye L."/>
        </authorList>
    </citation>
    <scope>NUCLEOTIDE SEQUENCE [LARGE SCALE GENOMIC DNA]</scope>
    <source>
        <strain evidence="3">zg-Y338</strain>
    </source>
</reference>
<dbReference type="Proteomes" id="UP001316189">
    <property type="component" value="Chromosome"/>
</dbReference>
<evidence type="ECO:0000256" key="1">
    <source>
        <dbReference type="SAM" id="SignalP"/>
    </source>
</evidence>
<feature type="signal peptide" evidence="1">
    <location>
        <begin position="1"/>
        <end position="26"/>
    </location>
</feature>
<keyword evidence="1" id="KW-0732">Signal</keyword>
<sequence>MKSTAMLLGGAILALGLLVGCGSDDAEPHPATPSTAADAAWPEAVDLETATAGQSNPLSVVWIAVATLGDDDLDAELNPASAQLEAVGYDGSQWPLSCQYDAYEDLGVTDGPSTEFGVGVVFPTHDDAVAFDELWTDPMLGIVDGDVFCDLGG</sequence>
<feature type="chain" id="PRO_5045071386" evidence="1">
    <location>
        <begin position="27"/>
        <end position="153"/>
    </location>
</feature>
<name>A0ABY5L364_9CELL</name>
<protein>
    <submittedName>
        <fullName evidence="2">Uncharacterized protein</fullName>
    </submittedName>
</protein>
<organism evidence="2 3">
    <name type="scientific">Cellulomonas chengniuliangii</name>
    <dbReference type="NCBI Taxonomy" id="2968084"/>
    <lineage>
        <taxon>Bacteria</taxon>
        <taxon>Bacillati</taxon>
        <taxon>Actinomycetota</taxon>
        <taxon>Actinomycetes</taxon>
        <taxon>Micrococcales</taxon>
        <taxon>Cellulomonadaceae</taxon>
        <taxon>Cellulomonas</taxon>
    </lineage>
</organism>
<proteinExistence type="predicted"/>
<dbReference type="PROSITE" id="PS51257">
    <property type="entry name" value="PROKAR_LIPOPROTEIN"/>
    <property type="match status" value="1"/>
</dbReference>
<dbReference type="EMBL" id="CP101988">
    <property type="protein sequence ID" value="UUI75895.1"/>
    <property type="molecule type" value="Genomic_DNA"/>
</dbReference>
<accession>A0ABY5L364</accession>
<dbReference type="RefSeq" id="WP_227567985.1">
    <property type="nucleotide sequence ID" value="NZ_CP101988.1"/>
</dbReference>
<evidence type="ECO:0000313" key="3">
    <source>
        <dbReference type="Proteomes" id="UP001316189"/>
    </source>
</evidence>
<evidence type="ECO:0000313" key="2">
    <source>
        <dbReference type="EMBL" id="UUI75895.1"/>
    </source>
</evidence>
<gene>
    <name evidence="2" type="ORF">NP064_03010</name>
</gene>
<keyword evidence="3" id="KW-1185">Reference proteome</keyword>